<feature type="region of interest" description="Disordered" evidence="1">
    <location>
        <begin position="93"/>
        <end position="125"/>
    </location>
</feature>
<sequence length="196" mass="21702">QPTFRARAGSCFKGGGPDVSLSLNPQFHPPLLSDSKSPIPFLSKMAMPLGFFSTFSSVTPSLPKSSSSSLMLVQPASLQPYHAKPRTLVTYATASKPATETQTKKRAPRGFSKPRPVSPEMKDFLGGRTEIPRTEVLKVIWAYIKEKDLQDPANKRVIICDEKLKKIFGERDHVGFLEIAGLISPHFRKEEETTCN</sequence>
<dbReference type="AlphaFoldDB" id="A0A103YKH4"/>
<dbReference type="Pfam" id="PF02201">
    <property type="entry name" value="SWIB"/>
    <property type="match status" value="1"/>
</dbReference>
<dbReference type="PROSITE" id="PS51925">
    <property type="entry name" value="SWIB_MDM2"/>
    <property type="match status" value="1"/>
</dbReference>
<dbReference type="SMART" id="SM00151">
    <property type="entry name" value="SWIB"/>
    <property type="match status" value="1"/>
</dbReference>
<gene>
    <name evidence="3" type="ORF">Ccrd_010773</name>
</gene>
<comment type="caution">
    <text evidence="3">The sequence shown here is derived from an EMBL/GenBank/DDBJ whole genome shotgun (WGS) entry which is preliminary data.</text>
</comment>
<accession>A0A103YKH4</accession>
<evidence type="ECO:0000313" key="3">
    <source>
        <dbReference type="EMBL" id="KVI10834.1"/>
    </source>
</evidence>
<dbReference type="InterPro" id="IPR003121">
    <property type="entry name" value="SWIB_MDM2_domain"/>
</dbReference>
<evidence type="ECO:0000259" key="2">
    <source>
        <dbReference type="PROSITE" id="PS51925"/>
    </source>
</evidence>
<feature type="non-terminal residue" evidence="3">
    <location>
        <position position="196"/>
    </location>
</feature>
<dbReference type="OMA" id="KFIWAYI"/>
<organism evidence="3 4">
    <name type="scientific">Cynara cardunculus var. scolymus</name>
    <name type="common">Globe artichoke</name>
    <name type="synonym">Cynara scolymus</name>
    <dbReference type="NCBI Taxonomy" id="59895"/>
    <lineage>
        <taxon>Eukaryota</taxon>
        <taxon>Viridiplantae</taxon>
        <taxon>Streptophyta</taxon>
        <taxon>Embryophyta</taxon>
        <taxon>Tracheophyta</taxon>
        <taxon>Spermatophyta</taxon>
        <taxon>Magnoliopsida</taxon>
        <taxon>eudicotyledons</taxon>
        <taxon>Gunneridae</taxon>
        <taxon>Pentapetalae</taxon>
        <taxon>asterids</taxon>
        <taxon>campanulids</taxon>
        <taxon>Asterales</taxon>
        <taxon>Asteraceae</taxon>
        <taxon>Carduoideae</taxon>
        <taxon>Cardueae</taxon>
        <taxon>Carduinae</taxon>
        <taxon>Cynara</taxon>
    </lineage>
</organism>
<dbReference type="SUPFAM" id="SSF47592">
    <property type="entry name" value="SWIB/MDM2 domain"/>
    <property type="match status" value="1"/>
</dbReference>
<evidence type="ECO:0000313" key="4">
    <source>
        <dbReference type="Proteomes" id="UP000243975"/>
    </source>
</evidence>
<dbReference type="Proteomes" id="UP000243975">
    <property type="component" value="Unassembled WGS sequence"/>
</dbReference>
<keyword evidence="4" id="KW-1185">Reference proteome</keyword>
<dbReference type="InterPro" id="IPR019835">
    <property type="entry name" value="SWIB_domain"/>
</dbReference>
<protein>
    <recommendedName>
        <fullName evidence="2">DM2 domain-containing protein</fullName>
    </recommendedName>
</protein>
<dbReference type="PANTHER" id="PTHR13844">
    <property type="entry name" value="SWI/SNF-RELATED MATRIX-ASSOCIATED ACTIN-DEPENDENT REGULATOR OF CHROMATIN SUBFAMILY D"/>
    <property type="match status" value="1"/>
</dbReference>
<reference evidence="3 4" key="1">
    <citation type="journal article" date="2016" name="Sci. Rep.">
        <title>The genome sequence of the outbreeding globe artichoke constructed de novo incorporating a phase-aware low-pass sequencing strategy of F1 progeny.</title>
        <authorList>
            <person name="Scaglione D."/>
            <person name="Reyes-Chin-Wo S."/>
            <person name="Acquadro A."/>
            <person name="Froenicke L."/>
            <person name="Portis E."/>
            <person name="Beitel C."/>
            <person name="Tirone M."/>
            <person name="Mauro R."/>
            <person name="Lo Monaco A."/>
            <person name="Mauromicale G."/>
            <person name="Faccioli P."/>
            <person name="Cattivelli L."/>
            <person name="Rieseberg L."/>
            <person name="Michelmore R."/>
            <person name="Lanteri S."/>
        </authorList>
    </citation>
    <scope>NUCLEOTIDE SEQUENCE [LARGE SCALE GENOMIC DNA]</scope>
    <source>
        <strain evidence="3">2C</strain>
    </source>
</reference>
<name>A0A103YKH4_CYNCS</name>
<dbReference type="EMBL" id="LEKV01000994">
    <property type="protein sequence ID" value="KVI10834.1"/>
    <property type="molecule type" value="Genomic_DNA"/>
</dbReference>
<dbReference type="Gene3D" id="1.10.245.10">
    <property type="entry name" value="SWIB/MDM2 domain"/>
    <property type="match status" value="1"/>
</dbReference>
<proteinExistence type="predicted"/>
<dbReference type="STRING" id="59895.A0A103YKH4"/>
<dbReference type="Gramene" id="KVI10834">
    <property type="protein sequence ID" value="KVI10834"/>
    <property type="gene ID" value="Ccrd_010773"/>
</dbReference>
<dbReference type="CDD" id="cd10567">
    <property type="entry name" value="SWIB-MDM2_like"/>
    <property type="match status" value="1"/>
</dbReference>
<feature type="domain" description="DM2" evidence="2">
    <location>
        <begin position="110"/>
        <end position="189"/>
    </location>
</feature>
<evidence type="ECO:0000256" key="1">
    <source>
        <dbReference type="SAM" id="MobiDB-lite"/>
    </source>
</evidence>
<dbReference type="InterPro" id="IPR036885">
    <property type="entry name" value="SWIB_MDM2_dom_sf"/>
</dbReference>